<dbReference type="Pfam" id="PF01397">
    <property type="entry name" value="Terpene_synth"/>
    <property type="match status" value="1"/>
</dbReference>
<dbReference type="InterPro" id="IPR008930">
    <property type="entry name" value="Terpenoid_cyclase/PrenylTrfase"/>
</dbReference>
<dbReference type="InterPro" id="IPR005630">
    <property type="entry name" value="Terpene_synthase_metal-bd"/>
</dbReference>
<evidence type="ECO:0000256" key="3">
    <source>
        <dbReference type="ARBA" id="ARBA00022842"/>
    </source>
</evidence>
<name>A0ABR0D8G4_9LAMI</name>
<dbReference type="InterPro" id="IPR050148">
    <property type="entry name" value="Terpene_synthase-like"/>
</dbReference>
<dbReference type="EMBL" id="JAYDYQ010002533">
    <property type="protein sequence ID" value="KAK4485211.1"/>
    <property type="molecule type" value="Genomic_DNA"/>
</dbReference>
<dbReference type="Gene3D" id="1.50.10.130">
    <property type="entry name" value="Terpene synthase, N-terminal domain"/>
    <property type="match status" value="1"/>
</dbReference>
<keyword evidence="7" id="KW-1185">Reference proteome</keyword>
<organism evidence="6 7">
    <name type="scientific">Penstemon davidsonii</name>
    <dbReference type="NCBI Taxonomy" id="160366"/>
    <lineage>
        <taxon>Eukaryota</taxon>
        <taxon>Viridiplantae</taxon>
        <taxon>Streptophyta</taxon>
        <taxon>Embryophyta</taxon>
        <taxon>Tracheophyta</taxon>
        <taxon>Spermatophyta</taxon>
        <taxon>Magnoliopsida</taxon>
        <taxon>eudicotyledons</taxon>
        <taxon>Gunneridae</taxon>
        <taxon>Pentapetalae</taxon>
        <taxon>asterids</taxon>
        <taxon>lamiids</taxon>
        <taxon>Lamiales</taxon>
        <taxon>Plantaginaceae</taxon>
        <taxon>Cheloneae</taxon>
        <taxon>Penstemon</taxon>
    </lineage>
</organism>
<feature type="domain" description="Terpene synthase N-terminal" evidence="4">
    <location>
        <begin position="212"/>
        <end position="330"/>
    </location>
</feature>
<protein>
    <submittedName>
        <fullName evidence="6">Uncharacterized protein</fullName>
    </submittedName>
</protein>
<dbReference type="SUPFAM" id="SSF48239">
    <property type="entry name" value="Terpenoid cyclases/Protein prenyltransferases"/>
    <property type="match status" value="2"/>
</dbReference>
<dbReference type="SFLD" id="SFLDG01014">
    <property type="entry name" value="Terpene_Cyclase_Like_1_N-term"/>
    <property type="match status" value="1"/>
</dbReference>
<sequence length="669" mass="76638">MTMEPSLLSIQFLVYEVKKEIFSDDNNFHGFVSPSAYDTAWLAMIPHCESENGPMFESCLNWVLENQREGGFWGEINEDDDSPSIDTLPATLACLLALKKWNIGHEYVEKGLEFIHSNMETILDINYQDLPRWFILAFPAMIELCEAAGLNLVFRHELKEAVTDIFVKRQQILDMEELVDESPYFPPLLSYLETFPSTYHFDRQVIVKHVNKDGSLFQSPSATAFAFLTTKNVDCIKYLQSLVRMFPNGVPSKYPMDEEVIKLCMVDHVQRLGLAEHFTQEIDQILARIYRNQKDYKSNPNEAKNVSIKLFKDALAFRLLRMQGHYVNPVVASACLPFDSNMRLAIAKAAIIVTVSDDFYDMEGSSSELEDLTNAIRRWDCKGLKGHGKTIFDALDDLVNYIASEYHPLEENRAMAQLRQMWRETFFAWMVEKTWSLTGYVPSMDEYLETGMISIAAHTVTLPATSFLSQSSKNGTLEPFEYHYITKLLMIIARLLNDTQSYQKEQADGKMNLVMLYLNQNPNIGIEDSIAYVKEILEVKRKEFLEHVLTGNDMPKSCKEIHLSCMKVFQMFFNSGNLFDSETALVDDINKTIYLPIRDRTKSKSEPLLKPSPSVPPNKQKKEIYKSIHPNLKIQVSPSSIKQRSLKNFSAFSRGGKLIIPATINMCFI</sequence>
<feature type="domain" description="Terpene synthase metal-binding" evidence="5">
    <location>
        <begin position="334"/>
        <end position="543"/>
    </location>
</feature>
<dbReference type="InterPro" id="IPR001906">
    <property type="entry name" value="Terpene_synth_N"/>
</dbReference>
<dbReference type="InterPro" id="IPR036965">
    <property type="entry name" value="Terpene_synth_N_sf"/>
</dbReference>
<dbReference type="InterPro" id="IPR008949">
    <property type="entry name" value="Isoprenoid_synthase_dom_sf"/>
</dbReference>
<dbReference type="Gene3D" id="1.50.10.160">
    <property type="match status" value="1"/>
</dbReference>
<comment type="caution">
    <text evidence="6">The sequence shown here is derived from an EMBL/GenBank/DDBJ whole genome shotgun (WGS) entry which is preliminary data.</text>
</comment>
<comment type="cofactor">
    <cofactor evidence="1">
        <name>Mg(2+)</name>
        <dbReference type="ChEBI" id="CHEBI:18420"/>
    </cofactor>
</comment>
<reference evidence="6 7" key="1">
    <citation type="journal article" date="2023" name="bioRxiv">
        <title>Genome report: Whole genome sequence and annotation of Penstemon davidsonii.</title>
        <authorList>
            <person name="Ostevik K.L."/>
            <person name="Alabady M."/>
            <person name="Zhang M."/>
            <person name="Rausher M.D."/>
        </authorList>
    </citation>
    <scope>NUCLEOTIDE SEQUENCE [LARGE SCALE GENOMIC DNA]</scope>
    <source>
        <strain evidence="6">DNT005</strain>
        <tissue evidence="6">Whole leaf</tissue>
    </source>
</reference>
<keyword evidence="2" id="KW-0479">Metal-binding</keyword>
<accession>A0ABR0D8G4</accession>
<evidence type="ECO:0000259" key="4">
    <source>
        <dbReference type="Pfam" id="PF01397"/>
    </source>
</evidence>
<keyword evidence="3" id="KW-0460">Magnesium</keyword>
<evidence type="ECO:0000313" key="6">
    <source>
        <dbReference type="EMBL" id="KAK4485211.1"/>
    </source>
</evidence>
<evidence type="ECO:0000256" key="1">
    <source>
        <dbReference type="ARBA" id="ARBA00001946"/>
    </source>
</evidence>
<dbReference type="Proteomes" id="UP001291926">
    <property type="component" value="Unassembled WGS sequence"/>
</dbReference>
<evidence type="ECO:0000313" key="7">
    <source>
        <dbReference type="Proteomes" id="UP001291926"/>
    </source>
</evidence>
<evidence type="ECO:0000256" key="2">
    <source>
        <dbReference type="ARBA" id="ARBA00022723"/>
    </source>
</evidence>
<proteinExistence type="predicted"/>
<gene>
    <name evidence="6" type="ORF">RD792_007838</name>
</gene>
<dbReference type="PANTHER" id="PTHR31739">
    <property type="entry name" value="ENT-COPALYL DIPHOSPHATE SYNTHASE, CHLOROPLASTIC"/>
    <property type="match status" value="1"/>
</dbReference>
<dbReference type="Pfam" id="PF03936">
    <property type="entry name" value="Terpene_synth_C"/>
    <property type="match status" value="1"/>
</dbReference>
<evidence type="ECO:0000259" key="5">
    <source>
        <dbReference type="Pfam" id="PF03936"/>
    </source>
</evidence>
<dbReference type="Gene3D" id="1.10.600.10">
    <property type="entry name" value="Farnesyl Diphosphate Synthase"/>
    <property type="match status" value="1"/>
</dbReference>
<dbReference type="SUPFAM" id="SSF48576">
    <property type="entry name" value="Terpenoid synthases"/>
    <property type="match status" value="1"/>
</dbReference>
<dbReference type="PANTHER" id="PTHR31739:SF25">
    <property type="entry name" value="(E,E)-GERANYLLINALOOL SYNTHASE"/>
    <property type="match status" value="1"/>
</dbReference>